<dbReference type="PROSITE" id="PS50157">
    <property type="entry name" value="ZINC_FINGER_C2H2_2"/>
    <property type="match status" value="3"/>
</dbReference>
<dbReference type="SUPFAM" id="SSF54447">
    <property type="entry name" value="ssDNA-binding transcriptional regulator domain"/>
    <property type="match status" value="1"/>
</dbReference>
<evidence type="ECO:0000259" key="9">
    <source>
        <dbReference type="PROSITE" id="PS50157"/>
    </source>
</evidence>
<dbReference type="PANTHER" id="PTHR24394">
    <property type="entry name" value="ZINC FINGER PROTEIN"/>
    <property type="match status" value="1"/>
</dbReference>
<keyword evidence="5" id="KW-0862">Zinc</keyword>
<dbReference type="PROSITE" id="PS00028">
    <property type="entry name" value="ZINC_FINGER_C2H2_1"/>
    <property type="match status" value="3"/>
</dbReference>
<name>A0AAV2BXP8_9ARAC</name>
<accession>A0AAV2BXP8</accession>
<feature type="domain" description="C2H2-type" evidence="9">
    <location>
        <begin position="352"/>
        <end position="379"/>
    </location>
</feature>
<keyword evidence="3" id="KW-0677">Repeat</keyword>
<evidence type="ECO:0000256" key="6">
    <source>
        <dbReference type="ARBA" id="ARBA00023242"/>
    </source>
</evidence>
<gene>
    <name evidence="10" type="ORF">LARSCL_LOCUS21750</name>
</gene>
<dbReference type="Pfam" id="PF00096">
    <property type="entry name" value="zf-C2H2"/>
    <property type="match status" value="2"/>
</dbReference>
<dbReference type="AlphaFoldDB" id="A0AAV2BXP8"/>
<sequence length="487" mass="55732">MKRSLSAHCDVSSKHRKVVCYESSDEENISKLDDELTQPFGFYGQPPQEWTWSSVETPDATPMPATPETPTPEGVPATTTSAPQMPDGYVHLDGDMLLGVTEFLGYLRVHLRQYVVKNNQYIQTKTGITLSPYHWQVLSDSISTLNLESPHASLIIERKLILSTTDTGVVFQHVFNMVKGGLQLSSAFLNITHEQFRELCNVRETISQFIQERLLGPLFLNAIRDVLIVVSSDDIHPEDDETLIQETLKTSLAQSMLIDGKKLEPSHVPSGFGFIATSGSDSEVSKRLTDVPMTMFVDEPQPGPSRAPMGFGYVETSLTPTNDHVCDVCKKTFTRKDNLKRHMKKHGDHANHVCSKCAMKFYRIDKLQEHLKTHEKKKTYSCEQCDRLFSRMSELLYHKRVDHPAPSNHRVRQPRPLARNSRRNALDVFSSNFLTPSPAAKWDFLIFLQEIRLNMHDLLVEELQQKRAIKWYCVSKIRFSRDPRWRY</sequence>
<evidence type="ECO:0000256" key="7">
    <source>
        <dbReference type="PROSITE-ProRule" id="PRU00042"/>
    </source>
</evidence>
<dbReference type="Pfam" id="PF02229">
    <property type="entry name" value="PC4"/>
    <property type="match status" value="1"/>
</dbReference>
<dbReference type="SUPFAM" id="SSF57667">
    <property type="entry name" value="beta-beta-alpha zinc fingers"/>
    <property type="match status" value="2"/>
</dbReference>
<keyword evidence="6" id="KW-0539">Nucleus</keyword>
<protein>
    <recommendedName>
        <fullName evidence="9">C2H2-type domain-containing protein</fullName>
    </recommendedName>
</protein>
<dbReference type="Gene3D" id="2.30.31.10">
    <property type="entry name" value="Transcriptional Coactivator Pc4, Chain A"/>
    <property type="match status" value="1"/>
</dbReference>
<dbReference type="InterPro" id="IPR013087">
    <property type="entry name" value="Znf_C2H2_type"/>
</dbReference>
<dbReference type="GO" id="GO:0005634">
    <property type="term" value="C:nucleus"/>
    <property type="evidence" value="ECO:0007669"/>
    <property type="project" value="UniProtKB-SubCell"/>
</dbReference>
<evidence type="ECO:0000256" key="2">
    <source>
        <dbReference type="ARBA" id="ARBA00022723"/>
    </source>
</evidence>
<dbReference type="Proteomes" id="UP001497382">
    <property type="component" value="Unassembled WGS sequence"/>
</dbReference>
<feature type="domain" description="C2H2-type" evidence="9">
    <location>
        <begin position="380"/>
        <end position="414"/>
    </location>
</feature>
<keyword evidence="11" id="KW-1185">Reference proteome</keyword>
<dbReference type="FunFam" id="3.30.160.60:FF:000303">
    <property type="entry name" value="Zinc finger protein 41"/>
    <property type="match status" value="1"/>
</dbReference>
<dbReference type="GO" id="GO:0008270">
    <property type="term" value="F:zinc ion binding"/>
    <property type="evidence" value="ECO:0007669"/>
    <property type="project" value="UniProtKB-KW"/>
</dbReference>
<evidence type="ECO:0000256" key="3">
    <source>
        <dbReference type="ARBA" id="ARBA00022737"/>
    </source>
</evidence>
<dbReference type="GO" id="GO:0000981">
    <property type="term" value="F:DNA-binding transcription factor activity, RNA polymerase II-specific"/>
    <property type="evidence" value="ECO:0007669"/>
    <property type="project" value="TreeGrafter"/>
</dbReference>
<evidence type="ECO:0000313" key="11">
    <source>
        <dbReference type="Proteomes" id="UP001497382"/>
    </source>
</evidence>
<dbReference type="Gene3D" id="3.30.160.60">
    <property type="entry name" value="Classic Zinc Finger"/>
    <property type="match status" value="2"/>
</dbReference>
<dbReference type="InterPro" id="IPR036236">
    <property type="entry name" value="Znf_C2H2_sf"/>
</dbReference>
<feature type="region of interest" description="Disordered" evidence="8">
    <location>
        <begin position="51"/>
        <end position="79"/>
    </location>
</feature>
<feature type="domain" description="C2H2-type" evidence="9">
    <location>
        <begin position="324"/>
        <end position="351"/>
    </location>
</feature>
<dbReference type="GO" id="GO:1990837">
    <property type="term" value="F:sequence-specific double-stranded DNA binding"/>
    <property type="evidence" value="ECO:0007669"/>
    <property type="project" value="UniProtKB-ARBA"/>
</dbReference>
<proteinExistence type="predicted"/>
<organism evidence="10 11">
    <name type="scientific">Larinioides sclopetarius</name>
    <dbReference type="NCBI Taxonomy" id="280406"/>
    <lineage>
        <taxon>Eukaryota</taxon>
        <taxon>Metazoa</taxon>
        <taxon>Ecdysozoa</taxon>
        <taxon>Arthropoda</taxon>
        <taxon>Chelicerata</taxon>
        <taxon>Arachnida</taxon>
        <taxon>Araneae</taxon>
        <taxon>Araneomorphae</taxon>
        <taxon>Entelegynae</taxon>
        <taxon>Araneoidea</taxon>
        <taxon>Araneidae</taxon>
        <taxon>Larinioides</taxon>
    </lineage>
</organism>
<keyword evidence="2" id="KW-0479">Metal-binding</keyword>
<evidence type="ECO:0000256" key="4">
    <source>
        <dbReference type="ARBA" id="ARBA00022771"/>
    </source>
</evidence>
<comment type="subcellular location">
    <subcellularLocation>
        <location evidence="1">Nucleus</location>
    </subcellularLocation>
</comment>
<dbReference type="InterPro" id="IPR009044">
    <property type="entry name" value="ssDNA-bd_transcriptional_reg"/>
</dbReference>
<dbReference type="EMBL" id="CAXIEN010000535">
    <property type="protein sequence ID" value="CAL1300108.1"/>
    <property type="molecule type" value="Genomic_DNA"/>
</dbReference>
<evidence type="ECO:0000256" key="1">
    <source>
        <dbReference type="ARBA" id="ARBA00004123"/>
    </source>
</evidence>
<dbReference type="InterPro" id="IPR003173">
    <property type="entry name" value="PC4_C"/>
</dbReference>
<evidence type="ECO:0000256" key="8">
    <source>
        <dbReference type="SAM" id="MobiDB-lite"/>
    </source>
</evidence>
<evidence type="ECO:0000313" key="10">
    <source>
        <dbReference type="EMBL" id="CAL1300108.1"/>
    </source>
</evidence>
<dbReference type="SMART" id="SM00355">
    <property type="entry name" value="ZnF_C2H2"/>
    <property type="match status" value="3"/>
</dbReference>
<keyword evidence="4 7" id="KW-0863">Zinc-finger</keyword>
<comment type="caution">
    <text evidence="10">The sequence shown here is derived from an EMBL/GenBank/DDBJ whole genome shotgun (WGS) entry which is preliminary data.</text>
</comment>
<dbReference type="PANTHER" id="PTHR24394:SF29">
    <property type="entry name" value="MYONEURIN"/>
    <property type="match status" value="1"/>
</dbReference>
<evidence type="ECO:0000256" key="5">
    <source>
        <dbReference type="ARBA" id="ARBA00022833"/>
    </source>
</evidence>
<reference evidence="10 11" key="1">
    <citation type="submission" date="2024-04" db="EMBL/GenBank/DDBJ databases">
        <authorList>
            <person name="Rising A."/>
            <person name="Reimegard J."/>
            <person name="Sonavane S."/>
            <person name="Akerstrom W."/>
            <person name="Nylinder S."/>
            <person name="Hedman E."/>
            <person name="Kallberg Y."/>
        </authorList>
    </citation>
    <scope>NUCLEOTIDE SEQUENCE [LARGE SCALE GENOMIC DNA]</scope>
</reference>